<dbReference type="PANTHER" id="PTHR13748">
    <property type="entry name" value="COBW-RELATED"/>
    <property type="match status" value="1"/>
</dbReference>
<dbReference type="PANTHER" id="PTHR13748:SF62">
    <property type="entry name" value="COBW DOMAIN-CONTAINING PROTEIN"/>
    <property type="match status" value="1"/>
</dbReference>
<evidence type="ECO:0000313" key="2">
    <source>
        <dbReference type="EMBL" id="MBS4197613.1"/>
    </source>
</evidence>
<dbReference type="Gene3D" id="3.40.50.300">
    <property type="entry name" value="P-loop containing nucleotide triphosphate hydrolases"/>
    <property type="match status" value="1"/>
</dbReference>
<gene>
    <name evidence="2" type="ORF">KHA97_21435</name>
</gene>
<dbReference type="AlphaFoldDB" id="A0A942YHT4"/>
<dbReference type="InterPro" id="IPR027417">
    <property type="entry name" value="P-loop_NTPase"/>
</dbReference>
<feature type="domain" description="CobW/HypB/UreG nucleotide-binding" evidence="1">
    <location>
        <begin position="7"/>
        <end position="180"/>
    </location>
</feature>
<protein>
    <submittedName>
        <fullName evidence="2">Cobalamin biosynthesis protein</fullName>
    </submittedName>
</protein>
<reference evidence="2 3" key="1">
    <citation type="submission" date="2021-05" db="EMBL/GenBank/DDBJ databases">
        <title>Novel Bacillus species.</title>
        <authorList>
            <person name="Liu G."/>
        </authorList>
    </citation>
    <scope>NUCLEOTIDE SEQUENCE [LARGE SCALE GENOMIC DNA]</scope>
    <source>
        <strain evidence="3">FJAT-49780</strain>
    </source>
</reference>
<evidence type="ECO:0000259" key="1">
    <source>
        <dbReference type="Pfam" id="PF02492"/>
    </source>
</evidence>
<proteinExistence type="predicted"/>
<comment type="caution">
    <text evidence="2">The sequence shown here is derived from an EMBL/GenBank/DDBJ whole genome shotgun (WGS) entry which is preliminary data.</text>
</comment>
<dbReference type="InterPro" id="IPR051316">
    <property type="entry name" value="Zinc-reg_GTPase_activator"/>
</dbReference>
<dbReference type="Pfam" id="PF02492">
    <property type="entry name" value="cobW"/>
    <property type="match status" value="1"/>
</dbReference>
<dbReference type="SUPFAM" id="SSF52540">
    <property type="entry name" value="P-loop containing nucleoside triphosphate hydrolases"/>
    <property type="match status" value="1"/>
</dbReference>
<name>A0A942YHT4_9BACI</name>
<sequence length="363" mass="41159">MKKIKLLLLSGFLGAGKTTLMLSAANHLRSKGLNVACVTNDQGQQLVDSKMVQHKQFPILEINGGCFCCRFEDLTDEINQIISENEPDVIIAEAVGSCTDIVATVIKPLKAFHGNRLQLAPLTVVVDPRRLGEMYQQTTNFAEEITYVFRKQLEEAQCLVLNKVDLMEEDDIAYLRKQLNKDFTGIPCVTLSAIKDDGASNWLNQVLHVSNSVDKSLIIDYDIYAQGEAKLGWLNTSMELYGNIKDAQSLVNTIMLELIKRFKEIDAEIAHLKLWAEDEKRSIKLSAVRNLDIPIFFDIHSNNWDSNKLELLINARINAETDHLKQIVEDTIHLVHKEFNLEVIIKEFDCFKPSRPVPTYRMA</sequence>
<dbReference type="GO" id="GO:0005737">
    <property type="term" value="C:cytoplasm"/>
    <property type="evidence" value="ECO:0007669"/>
    <property type="project" value="TreeGrafter"/>
</dbReference>
<organism evidence="2 3">
    <name type="scientific">Lederbergia citri</name>
    <dbReference type="NCBI Taxonomy" id="2833580"/>
    <lineage>
        <taxon>Bacteria</taxon>
        <taxon>Bacillati</taxon>
        <taxon>Bacillota</taxon>
        <taxon>Bacilli</taxon>
        <taxon>Bacillales</taxon>
        <taxon>Bacillaceae</taxon>
        <taxon>Lederbergia</taxon>
    </lineage>
</organism>
<dbReference type="EMBL" id="JAGYPG010000004">
    <property type="protein sequence ID" value="MBS4197613.1"/>
    <property type="molecule type" value="Genomic_DNA"/>
</dbReference>
<keyword evidence="3" id="KW-1185">Reference proteome</keyword>
<accession>A0A942YHT4</accession>
<dbReference type="InterPro" id="IPR003495">
    <property type="entry name" value="CobW/HypB/UreG_nucleotide-bd"/>
</dbReference>
<dbReference type="RefSeq" id="WP_213126827.1">
    <property type="nucleotide sequence ID" value="NZ_JAGYPG010000004.1"/>
</dbReference>
<evidence type="ECO:0000313" key="3">
    <source>
        <dbReference type="Proteomes" id="UP000681414"/>
    </source>
</evidence>
<dbReference type="Proteomes" id="UP000681414">
    <property type="component" value="Unassembled WGS sequence"/>
</dbReference>